<proteinExistence type="evidence at transcript level"/>
<name>C6T356_SOYBN</name>
<reference evidence="1" key="1">
    <citation type="submission" date="2009-08" db="EMBL/GenBank/DDBJ databases">
        <authorList>
            <person name="Cheung F."/>
            <person name="Xiao Y."/>
            <person name="Chan A."/>
            <person name="Moskal W."/>
            <person name="Town C.D."/>
        </authorList>
    </citation>
    <scope>NUCLEOTIDE SEQUENCE</scope>
</reference>
<sequence length="86" mass="9953">MCYWKDHADFDGTRKENFPSKESIGPELGHEEILYNRWPREALMLYLSCQREKQAVVTLQFVPRAFPSFACSGEVGFSALFFLVCL</sequence>
<evidence type="ECO:0000313" key="1">
    <source>
        <dbReference type="EMBL" id="ACU16094.1"/>
    </source>
</evidence>
<accession>C6T356</accession>
<dbReference type="AlphaFoldDB" id="C6T356"/>
<dbReference type="EMBL" id="BT091865">
    <property type="protein sequence ID" value="ACU16094.1"/>
    <property type="molecule type" value="mRNA"/>
</dbReference>
<protein>
    <submittedName>
        <fullName evidence="1">Uncharacterized protein</fullName>
    </submittedName>
</protein>
<organism evidence="1">
    <name type="scientific">Glycine max</name>
    <name type="common">Soybean</name>
    <name type="synonym">Glycine hispida</name>
    <dbReference type="NCBI Taxonomy" id="3847"/>
    <lineage>
        <taxon>Eukaryota</taxon>
        <taxon>Viridiplantae</taxon>
        <taxon>Streptophyta</taxon>
        <taxon>Embryophyta</taxon>
        <taxon>Tracheophyta</taxon>
        <taxon>Spermatophyta</taxon>
        <taxon>Magnoliopsida</taxon>
        <taxon>eudicotyledons</taxon>
        <taxon>Gunneridae</taxon>
        <taxon>Pentapetalae</taxon>
        <taxon>rosids</taxon>
        <taxon>fabids</taxon>
        <taxon>Fabales</taxon>
        <taxon>Fabaceae</taxon>
        <taxon>Papilionoideae</taxon>
        <taxon>50 kb inversion clade</taxon>
        <taxon>NPAAA clade</taxon>
        <taxon>indigoferoid/millettioid clade</taxon>
        <taxon>Phaseoleae</taxon>
        <taxon>Glycine</taxon>
        <taxon>Glycine subgen. Soja</taxon>
    </lineage>
</organism>